<evidence type="ECO:0000313" key="3">
    <source>
        <dbReference type="Proteomes" id="UP000663829"/>
    </source>
</evidence>
<comment type="caution">
    <text evidence="1">The sequence shown here is derived from an EMBL/GenBank/DDBJ whole genome shotgun (WGS) entry which is preliminary data.</text>
</comment>
<evidence type="ECO:0000313" key="2">
    <source>
        <dbReference type="EMBL" id="CAF4514047.1"/>
    </source>
</evidence>
<evidence type="ECO:0008006" key="4">
    <source>
        <dbReference type="Google" id="ProtNLM"/>
    </source>
</evidence>
<sequence length="266" mass="30797">MYHSSNLISENVLNQDLENVLEWTEFWQLPLNLKKCVAIFFGKVPTRPQLLLNGNVIQYVDRHKHLGLHLTPKLDWSLHVYEVTKKCKYTLYLMRCFKNILSTTTLDQIYKSYILPVISYADVIYACAKEIQTANTPLSTVLAYLKPIARLQYDAALTVSDAMRLSSRDKALNILRWLSLEHPFAMHKILLLFKIFRGLTPHFLVDRIPTLGATTTMTLRSASNNRINTYRTYKVKFDTTFFPWTIKQWNALPTALSATFLFGLSK</sequence>
<dbReference type="Proteomes" id="UP000681722">
    <property type="component" value="Unassembled WGS sequence"/>
</dbReference>
<gene>
    <name evidence="1" type="ORF">GPM918_LOCUS43829</name>
    <name evidence="2" type="ORF">SRO942_LOCUS45452</name>
</gene>
<reference evidence="1" key="1">
    <citation type="submission" date="2021-02" db="EMBL/GenBank/DDBJ databases">
        <authorList>
            <person name="Nowell W R."/>
        </authorList>
    </citation>
    <scope>NUCLEOTIDE SEQUENCE</scope>
</reference>
<dbReference type="EMBL" id="CAJNOQ010041146">
    <property type="protein sequence ID" value="CAF1622623.1"/>
    <property type="molecule type" value="Genomic_DNA"/>
</dbReference>
<proteinExistence type="predicted"/>
<protein>
    <recommendedName>
        <fullName evidence="4">Reverse transcriptase domain-containing protein</fullName>
    </recommendedName>
</protein>
<evidence type="ECO:0000313" key="1">
    <source>
        <dbReference type="EMBL" id="CAF1622623.1"/>
    </source>
</evidence>
<keyword evidence="3" id="KW-1185">Reference proteome</keyword>
<dbReference type="EMBL" id="CAJOBC010108413">
    <property type="protein sequence ID" value="CAF4514047.1"/>
    <property type="molecule type" value="Genomic_DNA"/>
</dbReference>
<dbReference type="AlphaFoldDB" id="A0A816CJV3"/>
<name>A0A816CJV3_9BILA</name>
<dbReference type="OrthoDB" id="6138349at2759"/>
<accession>A0A816CJV3</accession>
<dbReference type="Proteomes" id="UP000663829">
    <property type="component" value="Unassembled WGS sequence"/>
</dbReference>
<organism evidence="1 3">
    <name type="scientific">Didymodactylos carnosus</name>
    <dbReference type="NCBI Taxonomy" id="1234261"/>
    <lineage>
        <taxon>Eukaryota</taxon>
        <taxon>Metazoa</taxon>
        <taxon>Spiralia</taxon>
        <taxon>Gnathifera</taxon>
        <taxon>Rotifera</taxon>
        <taxon>Eurotatoria</taxon>
        <taxon>Bdelloidea</taxon>
        <taxon>Philodinida</taxon>
        <taxon>Philodinidae</taxon>
        <taxon>Didymodactylos</taxon>
    </lineage>
</organism>